<keyword evidence="2" id="KW-1185">Reference proteome</keyword>
<gene>
    <name evidence="1" type="ORF">OBO34_21855</name>
</gene>
<sequence>MKYNKSEIMKSAWEMVRKIKCSMSRALKEAWAEAKIKAMKSIKFVDGMEITSPNGFTRILNRWTKYDRDRVYINGGSRKGDGYVELNTGRAHLNGTLVYQEQIAEMILNMDFGA</sequence>
<protein>
    <submittedName>
        <fullName evidence="1">Uncharacterized protein</fullName>
    </submittedName>
</protein>
<comment type="caution">
    <text evidence="1">The sequence shown here is derived from an EMBL/GenBank/DDBJ whole genome shotgun (WGS) entry which is preliminary data.</text>
</comment>
<evidence type="ECO:0000313" key="2">
    <source>
        <dbReference type="Proteomes" id="UP001065549"/>
    </source>
</evidence>
<name>A0A9J6QZT2_9FIRM</name>
<dbReference type="EMBL" id="JAOSHN010000017">
    <property type="protein sequence ID" value="MCU7380962.1"/>
    <property type="molecule type" value="Genomic_DNA"/>
</dbReference>
<evidence type="ECO:0000313" key="1">
    <source>
        <dbReference type="EMBL" id="MCU7380962.1"/>
    </source>
</evidence>
<proteinExistence type="predicted"/>
<dbReference type="RefSeq" id="WP_269477309.1">
    <property type="nucleotide sequence ID" value="NZ_JAJAGH010000006.1"/>
</dbReference>
<reference evidence="1" key="1">
    <citation type="submission" date="2022-09" db="EMBL/GenBank/DDBJ databases">
        <title>Culturomic study of gut microbiota in children with autism spectrum disorder.</title>
        <authorList>
            <person name="Efimov B.A."/>
            <person name="Chaplin A.V."/>
            <person name="Sokolova S.R."/>
            <person name="Pikina A.P."/>
            <person name="Korzhanova M."/>
            <person name="Belova V."/>
            <person name="Korostin D."/>
        </authorList>
    </citation>
    <scope>NUCLEOTIDE SEQUENCE</scope>
    <source>
        <strain evidence="1">ASD5510</strain>
    </source>
</reference>
<dbReference type="Proteomes" id="UP001065549">
    <property type="component" value="Unassembled WGS sequence"/>
</dbReference>
<accession>A0A9J6QZT2</accession>
<dbReference type="AlphaFoldDB" id="A0A9J6QZT2"/>
<organism evidence="1 2">
    <name type="scientific">Hominibacterium faecale</name>
    <dbReference type="NCBI Taxonomy" id="2839743"/>
    <lineage>
        <taxon>Bacteria</taxon>
        <taxon>Bacillati</taxon>
        <taxon>Bacillota</taxon>
        <taxon>Clostridia</taxon>
        <taxon>Peptostreptococcales</taxon>
        <taxon>Anaerovoracaceae</taxon>
        <taxon>Hominibacterium</taxon>
    </lineage>
</organism>